<keyword evidence="2" id="KW-0472">Membrane</keyword>
<name>A0A397W2P0_9GLOM</name>
<reference evidence="3 4" key="1">
    <citation type="submission" date="2018-06" db="EMBL/GenBank/DDBJ databases">
        <title>Comparative genomics reveals the genomic features of Rhizophagus irregularis, R. cerebriforme, R. diaphanum and Gigaspora rosea, and their symbiotic lifestyle signature.</title>
        <authorList>
            <person name="Morin E."/>
            <person name="San Clemente H."/>
            <person name="Chen E.C.H."/>
            <person name="De La Providencia I."/>
            <person name="Hainaut M."/>
            <person name="Kuo A."/>
            <person name="Kohler A."/>
            <person name="Murat C."/>
            <person name="Tang N."/>
            <person name="Roy S."/>
            <person name="Loubradou J."/>
            <person name="Henrissat B."/>
            <person name="Grigoriev I.V."/>
            <person name="Corradi N."/>
            <person name="Roux C."/>
            <person name="Martin F.M."/>
        </authorList>
    </citation>
    <scope>NUCLEOTIDE SEQUENCE [LARGE SCALE GENOMIC DNA]</scope>
    <source>
        <strain evidence="3 4">DAOM 194757</strain>
    </source>
</reference>
<gene>
    <name evidence="3" type="ORF">C2G38_2028594</name>
</gene>
<proteinExistence type="predicted"/>
<sequence length="535" mass="63136">MWDINNLSAKTCILIEWSHILKHIEISDDEELLTVCTKDRKSKYKNSYVFSTETGINLSSYTEKSEIDRFHLIDSSKGERLLYRYINTSGISGKYTYNLIDPYNLKNPKSYSPSYINNNEFEGKFLRWGLELDDKSDILTVVDFNYHTNKWNPDDKKNQLDILPSLKNINGKDYIVHCEVLENDVFVTITRIGIFIWTFKNEEIKMHYYWNDWNHSLEDFIFEKIKLKIFAENWTSGRILPASSYETVLKNLHVKFDEKELFDEFLKSNTDDEFYLTCYGKDLMKTLVELKDDKWIRYLGEICLEKIVSDKNYVISKISLLSIIFENFKELSENHPASILNSKMNIFTQFSSTIIASYYMMITGDSTPISLWISRENFIIMLLMTVASFIIVIYLMNLLTGVLCDVAINDDNVLAYLALKREIIIHIELLYMFPYQRRRNDWLPSIIFYECDIIKLNENVANTLTDKWSGHRKPYISQNLNEILLLPKEQPSLLDIKDTIQCEFRKIEKKIEELPVLKQDIKELKESIEDMKTNK</sequence>
<keyword evidence="2" id="KW-0812">Transmembrane</keyword>
<dbReference type="Proteomes" id="UP000266673">
    <property type="component" value="Unassembled WGS sequence"/>
</dbReference>
<keyword evidence="1" id="KW-0175">Coiled coil</keyword>
<organism evidence="3 4">
    <name type="scientific">Gigaspora rosea</name>
    <dbReference type="NCBI Taxonomy" id="44941"/>
    <lineage>
        <taxon>Eukaryota</taxon>
        <taxon>Fungi</taxon>
        <taxon>Fungi incertae sedis</taxon>
        <taxon>Mucoromycota</taxon>
        <taxon>Glomeromycotina</taxon>
        <taxon>Glomeromycetes</taxon>
        <taxon>Diversisporales</taxon>
        <taxon>Gigasporaceae</taxon>
        <taxon>Gigaspora</taxon>
    </lineage>
</organism>
<feature type="transmembrane region" description="Helical" evidence="2">
    <location>
        <begin position="378"/>
        <end position="401"/>
    </location>
</feature>
<evidence type="ECO:0000256" key="1">
    <source>
        <dbReference type="SAM" id="Coils"/>
    </source>
</evidence>
<keyword evidence="2" id="KW-1133">Transmembrane helix</keyword>
<evidence type="ECO:0000256" key="2">
    <source>
        <dbReference type="SAM" id="Phobius"/>
    </source>
</evidence>
<dbReference type="AlphaFoldDB" id="A0A397W2P0"/>
<dbReference type="OrthoDB" id="2330027at2759"/>
<protein>
    <recommendedName>
        <fullName evidence="5">Ion transport domain-containing protein</fullName>
    </recommendedName>
</protein>
<keyword evidence="4" id="KW-1185">Reference proteome</keyword>
<comment type="caution">
    <text evidence="3">The sequence shown here is derived from an EMBL/GenBank/DDBJ whole genome shotgun (WGS) entry which is preliminary data.</text>
</comment>
<evidence type="ECO:0000313" key="4">
    <source>
        <dbReference type="Proteomes" id="UP000266673"/>
    </source>
</evidence>
<evidence type="ECO:0008006" key="5">
    <source>
        <dbReference type="Google" id="ProtNLM"/>
    </source>
</evidence>
<feature type="coiled-coil region" evidence="1">
    <location>
        <begin position="507"/>
        <end position="534"/>
    </location>
</feature>
<dbReference type="EMBL" id="QKWP01000068">
    <property type="protein sequence ID" value="RIB28341.1"/>
    <property type="molecule type" value="Genomic_DNA"/>
</dbReference>
<accession>A0A397W2P0</accession>
<evidence type="ECO:0000313" key="3">
    <source>
        <dbReference type="EMBL" id="RIB28341.1"/>
    </source>
</evidence>